<sequence>MSRPTVRRRYRIDSECLTLSKVQADLKRAGRRTSAFAFESFATASFDAVLADEEVRGEVEAITHATQQVDVRLRIVHSMNTEMKGLSGDIAQRLGEAMARVAAGWHGGAEGAVPVARQSRVHGLVFEQQSGFSYQLPPGAIDFKARESFSTMLSMDGGETHSDLRARARDRQSWQDNSRHSAWPSGAPCEGAGDEMDADGGSEAGCEAGGGADFGAGFEGEEADTSGLSLDDSPSRRAEPPSDEPRTQPRPEQRQLGRAALRADPHRRLSVPQLGQLVARRAGGGGGVRLAAVAGAAATPGGAPSMSRLFMGALWAATTQHVLSLQSRDGADRTVPPQVGLPFAAGKKVRLVAGVRDEDGRCVDVQVQLA</sequence>
<dbReference type="Proteomes" id="UP000013827">
    <property type="component" value="Unassembled WGS sequence"/>
</dbReference>
<protein>
    <submittedName>
        <fullName evidence="2">Uncharacterized protein</fullName>
    </submittedName>
</protein>
<feature type="region of interest" description="Disordered" evidence="1">
    <location>
        <begin position="154"/>
        <end position="255"/>
    </location>
</feature>
<organism evidence="2 3">
    <name type="scientific">Emiliania huxleyi (strain CCMP1516)</name>
    <dbReference type="NCBI Taxonomy" id="280463"/>
    <lineage>
        <taxon>Eukaryota</taxon>
        <taxon>Haptista</taxon>
        <taxon>Haptophyta</taxon>
        <taxon>Prymnesiophyceae</taxon>
        <taxon>Isochrysidales</taxon>
        <taxon>Noelaerhabdaceae</taxon>
        <taxon>Emiliania</taxon>
    </lineage>
</organism>
<reference evidence="3" key="1">
    <citation type="journal article" date="2013" name="Nature">
        <title>Pan genome of the phytoplankton Emiliania underpins its global distribution.</title>
        <authorList>
            <person name="Read B.A."/>
            <person name="Kegel J."/>
            <person name="Klute M.J."/>
            <person name="Kuo A."/>
            <person name="Lefebvre S.C."/>
            <person name="Maumus F."/>
            <person name="Mayer C."/>
            <person name="Miller J."/>
            <person name="Monier A."/>
            <person name="Salamov A."/>
            <person name="Young J."/>
            <person name="Aguilar M."/>
            <person name="Claverie J.M."/>
            <person name="Frickenhaus S."/>
            <person name="Gonzalez K."/>
            <person name="Herman E.K."/>
            <person name="Lin Y.C."/>
            <person name="Napier J."/>
            <person name="Ogata H."/>
            <person name="Sarno A.F."/>
            <person name="Shmutz J."/>
            <person name="Schroeder D."/>
            <person name="de Vargas C."/>
            <person name="Verret F."/>
            <person name="von Dassow P."/>
            <person name="Valentin K."/>
            <person name="Van de Peer Y."/>
            <person name="Wheeler G."/>
            <person name="Dacks J.B."/>
            <person name="Delwiche C.F."/>
            <person name="Dyhrman S.T."/>
            <person name="Glockner G."/>
            <person name="John U."/>
            <person name="Richards T."/>
            <person name="Worden A.Z."/>
            <person name="Zhang X."/>
            <person name="Grigoriev I.V."/>
            <person name="Allen A.E."/>
            <person name="Bidle K."/>
            <person name="Borodovsky M."/>
            <person name="Bowler C."/>
            <person name="Brownlee C."/>
            <person name="Cock J.M."/>
            <person name="Elias M."/>
            <person name="Gladyshev V.N."/>
            <person name="Groth M."/>
            <person name="Guda C."/>
            <person name="Hadaegh A."/>
            <person name="Iglesias-Rodriguez M.D."/>
            <person name="Jenkins J."/>
            <person name="Jones B.M."/>
            <person name="Lawson T."/>
            <person name="Leese F."/>
            <person name="Lindquist E."/>
            <person name="Lobanov A."/>
            <person name="Lomsadze A."/>
            <person name="Malik S.B."/>
            <person name="Marsh M.E."/>
            <person name="Mackinder L."/>
            <person name="Mock T."/>
            <person name="Mueller-Roeber B."/>
            <person name="Pagarete A."/>
            <person name="Parker M."/>
            <person name="Probert I."/>
            <person name="Quesneville H."/>
            <person name="Raines C."/>
            <person name="Rensing S.A."/>
            <person name="Riano-Pachon D.M."/>
            <person name="Richier S."/>
            <person name="Rokitta S."/>
            <person name="Shiraiwa Y."/>
            <person name="Soanes D.M."/>
            <person name="van der Giezen M."/>
            <person name="Wahlund T.M."/>
            <person name="Williams B."/>
            <person name="Wilson W."/>
            <person name="Wolfe G."/>
            <person name="Wurch L.L."/>
        </authorList>
    </citation>
    <scope>NUCLEOTIDE SEQUENCE</scope>
</reference>
<evidence type="ECO:0000256" key="1">
    <source>
        <dbReference type="SAM" id="MobiDB-lite"/>
    </source>
</evidence>
<keyword evidence="3" id="KW-1185">Reference proteome</keyword>
<feature type="compositionally biased region" description="Basic and acidic residues" evidence="1">
    <location>
        <begin position="158"/>
        <end position="179"/>
    </location>
</feature>
<dbReference type="KEGG" id="ehx:EMIHUDRAFT_252045"/>
<dbReference type="GeneID" id="17282851"/>
<accession>A0A0D3KP94</accession>
<reference evidence="2" key="2">
    <citation type="submission" date="2024-10" db="UniProtKB">
        <authorList>
            <consortium name="EnsemblProtists"/>
        </authorList>
    </citation>
    <scope>IDENTIFICATION</scope>
</reference>
<dbReference type="AlphaFoldDB" id="A0A0D3KP94"/>
<evidence type="ECO:0000313" key="3">
    <source>
        <dbReference type="Proteomes" id="UP000013827"/>
    </source>
</evidence>
<dbReference type="EnsemblProtists" id="EOD37579">
    <property type="protein sequence ID" value="EOD37579"/>
    <property type="gene ID" value="EMIHUDRAFT_252045"/>
</dbReference>
<dbReference type="PaxDb" id="2903-EOD37579"/>
<proteinExistence type="predicted"/>
<name>A0A0D3KP94_EMIH1</name>
<feature type="compositionally biased region" description="Basic and acidic residues" evidence="1">
    <location>
        <begin position="233"/>
        <end position="255"/>
    </location>
</feature>
<dbReference type="RefSeq" id="XP_005790008.1">
    <property type="nucleotide sequence ID" value="XM_005789951.1"/>
</dbReference>
<feature type="compositionally biased region" description="Gly residues" evidence="1">
    <location>
        <begin position="207"/>
        <end position="218"/>
    </location>
</feature>
<dbReference type="HOGENOM" id="CLU_748938_0_0_1"/>
<evidence type="ECO:0000313" key="2">
    <source>
        <dbReference type="EnsemblProtists" id="EOD37579"/>
    </source>
</evidence>